<dbReference type="EMBL" id="JAHRIO010090626">
    <property type="protein sequence ID" value="MEQ2188055.1"/>
    <property type="molecule type" value="Genomic_DNA"/>
</dbReference>
<protein>
    <submittedName>
        <fullName evidence="6">Uncharacterized protein</fullName>
    </submittedName>
</protein>
<keyword evidence="5" id="KW-0333">Golgi apparatus</keyword>
<keyword evidence="2" id="KW-0813">Transport</keyword>
<dbReference type="PANTHER" id="PTHR45684">
    <property type="entry name" value="RE74312P"/>
    <property type="match status" value="1"/>
</dbReference>
<name>A0ABV0PX14_9TELE</name>
<comment type="subcellular location">
    <subcellularLocation>
        <location evidence="1">Golgi apparatus</location>
    </subcellularLocation>
</comment>
<evidence type="ECO:0000313" key="7">
    <source>
        <dbReference type="Proteomes" id="UP001476798"/>
    </source>
</evidence>
<sequence>LVLLDLKNQFQAQIRMSFLFDWIYRGVSSVLQFLEELTIGGMTFTTFDLGGHVQDETIAGVPVLVLGNKIDRPEAISEGALRGAFGLDGQVTGKVGIC</sequence>
<dbReference type="InterPro" id="IPR006687">
    <property type="entry name" value="Small_GTPase_SAR1"/>
</dbReference>
<feature type="non-terminal residue" evidence="6">
    <location>
        <position position="1"/>
    </location>
</feature>
<organism evidence="6 7">
    <name type="scientific">Goodea atripinnis</name>
    <dbReference type="NCBI Taxonomy" id="208336"/>
    <lineage>
        <taxon>Eukaryota</taxon>
        <taxon>Metazoa</taxon>
        <taxon>Chordata</taxon>
        <taxon>Craniata</taxon>
        <taxon>Vertebrata</taxon>
        <taxon>Euteleostomi</taxon>
        <taxon>Actinopterygii</taxon>
        <taxon>Neopterygii</taxon>
        <taxon>Teleostei</taxon>
        <taxon>Neoteleostei</taxon>
        <taxon>Acanthomorphata</taxon>
        <taxon>Ovalentaria</taxon>
        <taxon>Atherinomorphae</taxon>
        <taxon>Cyprinodontiformes</taxon>
        <taxon>Goodeidae</taxon>
        <taxon>Goodea</taxon>
    </lineage>
</organism>
<dbReference type="SUPFAM" id="SSF52540">
    <property type="entry name" value="P-loop containing nucleoside triphosphate hydrolases"/>
    <property type="match status" value="1"/>
</dbReference>
<evidence type="ECO:0000256" key="3">
    <source>
        <dbReference type="ARBA" id="ARBA00022892"/>
    </source>
</evidence>
<keyword evidence="3" id="KW-0931">ER-Golgi transport</keyword>
<accession>A0ABV0PX14</accession>
<dbReference type="InterPro" id="IPR027417">
    <property type="entry name" value="P-loop_NTPase"/>
</dbReference>
<comment type="caution">
    <text evidence="6">The sequence shown here is derived from an EMBL/GenBank/DDBJ whole genome shotgun (WGS) entry which is preliminary data.</text>
</comment>
<evidence type="ECO:0000256" key="5">
    <source>
        <dbReference type="ARBA" id="ARBA00023034"/>
    </source>
</evidence>
<dbReference type="Gene3D" id="3.40.50.300">
    <property type="entry name" value="P-loop containing nucleotide triphosphate hydrolases"/>
    <property type="match status" value="1"/>
</dbReference>
<dbReference type="Proteomes" id="UP001476798">
    <property type="component" value="Unassembled WGS sequence"/>
</dbReference>
<reference evidence="6 7" key="1">
    <citation type="submission" date="2021-06" db="EMBL/GenBank/DDBJ databases">
        <authorList>
            <person name="Palmer J.M."/>
        </authorList>
    </citation>
    <scope>NUCLEOTIDE SEQUENCE [LARGE SCALE GENOMIC DNA]</scope>
    <source>
        <strain evidence="6 7">GA_2019</strain>
        <tissue evidence="6">Muscle</tissue>
    </source>
</reference>
<evidence type="ECO:0000256" key="1">
    <source>
        <dbReference type="ARBA" id="ARBA00004555"/>
    </source>
</evidence>
<evidence type="ECO:0000313" key="6">
    <source>
        <dbReference type="EMBL" id="MEQ2188055.1"/>
    </source>
</evidence>
<keyword evidence="7" id="KW-1185">Reference proteome</keyword>
<gene>
    <name evidence="6" type="ORF">GOODEAATRI_011038</name>
</gene>
<evidence type="ECO:0000256" key="2">
    <source>
        <dbReference type="ARBA" id="ARBA00022448"/>
    </source>
</evidence>
<keyword evidence="4" id="KW-0653">Protein transport</keyword>
<evidence type="ECO:0000256" key="4">
    <source>
        <dbReference type="ARBA" id="ARBA00022927"/>
    </source>
</evidence>
<proteinExistence type="predicted"/>